<protein>
    <submittedName>
        <fullName evidence="1">Uncharacterized protein</fullName>
    </submittedName>
</protein>
<sequence>MGVSLRTSILIKNDLIIRKKALGPFHSKDIFKIQSLGVVMKFMEHIHKMRMLDSGRIAYFEGRKRRGLSVLLGEILTIDVLIRRGWSTTNKCNLCQVGYVRAPSELEGEGDDKTVEGVEPGSSLFALVHVARRNRSFNVEELNDPKLRNPHSVSYGMVQNPVREGICFSIGFY</sequence>
<accession>A0A438HQR4</accession>
<dbReference type="EMBL" id="QGNW01000190">
    <property type="protein sequence ID" value="RVW86792.1"/>
    <property type="molecule type" value="Genomic_DNA"/>
</dbReference>
<gene>
    <name evidence="1" type="ORF">CK203_042803</name>
</gene>
<evidence type="ECO:0000313" key="2">
    <source>
        <dbReference type="Proteomes" id="UP000288805"/>
    </source>
</evidence>
<proteinExistence type="predicted"/>
<comment type="caution">
    <text evidence="1">The sequence shown here is derived from an EMBL/GenBank/DDBJ whole genome shotgun (WGS) entry which is preliminary data.</text>
</comment>
<reference evidence="1 2" key="1">
    <citation type="journal article" date="2018" name="PLoS Genet.">
        <title>Population sequencing reveals clonal diversity and ancestral inbreeding in the grapevine cultivar Chardonnay.</title>
        <authorList>
            <person name="Roach M.J."/>
            <person name="Johnson D.L."/>
            <person name="Bohlmann J."/>
            <person name="van Vuuren H.J."/>
            <person name="Jones S.J."/>
            <person name="Pretorius I.S."/>
            <person name="Schmidt S.A."/>
            <person name="Borneman A.R."/>
        </authorList>
    </citation>
    <scope>NUCLEOTIDE SEQUENCE [LARGE SCALE GENOMIC DNA]</scope>
    <source>
        <strain evidence="2">cv. Chardonnay</strain>
        <tissue evidence="1">Leaf</tissue>
    </source>
</reference>
<dbReference type="Proteomes" id="UP000288805">
    <property type="component" value="Unassembled WGS sequence"/>
</dbReference>
<dbReference type="AlphaFoldDB" id="A0A438HQR4"/>
<evidence type="ECO:0000313" key="1">
    <source>
        <dbReference type="EMBL" id="RVW86792.1"/>
    </source>
</evidence>
<name>A0A438HQR4_VITVI</name>
<organism evidence="1 2">
    <name type="scientific">Vitis vinifera</name>
    <name type="common">Grape</name>
    <dbReference type="NCBI Taxonomy" id="29760"/>
    <lineage>
        <taxon>Eukaryota</taxon>
        <taxon>Viridiplantae</taxon>
        <taxon>Streptophyta</taxon>
        <taxon>Embryophyta</taxon>
        <taxon>Tracheophyta</taxon>
        <taxon>Spermatophyta</taxon>
        <taxon>Magnoliopsida</taxon>
        <taxon>eudicotyledons</taxon>
        <taxon>Gunneridae</taxon>
        <taxon>Pentapetalae</taxon>
        <taxon>rosids</taxon>
        <taxon>Vitales</taxon>
        <taxon>Vitaceae</taxon>
        <taxon>Viteae</taxon>
        <taxon>Vitis</taxon>
    </lineage>
</organism>